<sequence length="75" mass="7892">MEMALPFLPFLLGTVAGAAVTYIATNKSARQKMGQGAVQVADTVKSGVKATKTKLSGKTDSEAEKTISTEEEEKT</sequence>
<protein>
    <submittedName>
        <fullName evidence="2">Secreted protein</fullName>
    </submittedName>
</protein>
<proteinExistence type="predicted"/>
<keyword evidence="3" id="KW-1185">Reference proteome</keyword>
<evidence type="ECO:0000313" key="2">
    <source>
        <dbReference type="EMBL" id="OAD20485.1"/>
    </source>
</evidence>
<organism evidence="2 3">
    <name type="scientific">Candidatus Thiomargarita nelsonii</name>
    <dbReference type="NCBI Taxonomy" id="1003181"/>
    <lineage>
        <taxon>Bacteria</taxon>
        <taxon>Pseudomonadati</taxon>
        <taxon>Pseudomonadota</taxon>
        <taxon>Gammaproteobacteria</taxon>
        <taxon>Thiotrichales</taxon>
        <taxon>Thiotrichaceae</taxon>
        <taxon>Thiomargarita</taxon>
    </lineage>
</organism>
<evidence type="ECO:0000256" key="1">
    <source>
        <dbReference type="SAM" id="MobiDB-lite"/>
    </source>
</evidence>
<comment type="caution">
    <text evidence="2">The sequence shown here is derived from an EMBL/GenBank/DDBJ whole genome shotgun (WGS) entry which is preliminary data.</text>
</comment>
<evidence type="ECO:0000313" key="3">
    <source>
        <dbReference type="Proteomes" id="UP000076962"/>
    </source>
</evidence>
<dbReference type="EMBL" id="LUTY01002338">
    <property type="protein sequence ID" value="OAD20485.1"/>
    <property type="molecule type" value="Genomic_DNA"/>
</dbReference>
<dbReference type="Proteomes" id="UP000076962">
    <property type="component" value="Unassembled WGS sequence"/>
</dbReference>
<accession>A0A176RXJ6</accession>
<dbReference type="AlphaFoldDB" id="A0A176RXJ6"/>
<feature type="region of interest" description="Disordered" evidence="1">
    <location>
        <begin position="53"/>
        <end position="75"/>
    </location>
</feature>
<reference evidence="2 3" key="1">
    <citation type="submission" date="2016-05" db="EMBL/GenBank/DDBJ databases">
        <title>Single-cell genome of chain-forming Candidatus Thiomargarita nelsonii and comparison to other large sulfur-oxidizing bacteria.</title>
        <authorList>
            <person name="Winkel M."/>
            <person name="Salman V."/>
            <person name="Woyke T."/>
            <person name="Schulz-Vogt H."/>
            <person name="Richter M."/>
            <person name="Flood B."/>
            <person name="Bailey J."/>
            <person name="Amann R."/>
            <person name="Mussmann M."/>
        </authorList>
    </citation>
    <scope>NUCLEOTIDE SEQUENCE [LARGE SCALE GENOMIC DNA]</scope>
    <source>
        <strain evidence="2 3">THI036</strain>
    </source>
</reference>
<name>A0A176RXJ6_9GAMM</name>
<gene>
    <name evidence="2" type="ORF">THIOM_003809</name>
</gene>
<feature type="compositionally biased region" description="Basic and acidic residues" evidence="1">
    <location>
        <begin position="57"/>
        <end position="75"/>
    </location>
</feature>